<reference evidence="1 2" key="1">
    <citation type="journal article" date="2008" name="Nature">
        <title>The genome of Laccaria bicolor provides insights into mycorrhizal symbiosis.</title>
        <authorList>
            <person name="Martin F."/>
            <person name="Aerts A."/>
            <person name="Ahren D."/>
            <person name="Brun A."/>
            <person name="Danchin E.G.J."/>
            <person name="Duchaussoy F."/>
            <person name="Gibon J."/>
            <person name="Kohler A."/>
            <person name="Lindquist E."/>
            <person name="Pereda V."/>
            <person name="Salamov A."/>
            <person name="Shapiro H.J."/>
            <person name="Wuyts J."/>
            <person name="Blaudez D."/>
            <person name="Buee M."/>
            <person name="Brokstein P."/>
            <person name="Canbaeck B."/>
            <person name="Cohen D."/>
            <person name="Courty P.E."/>
            <person name="Coutinho P.M."/>
            <person name="Delaruelle C."/>
            <person name="Detter J.C."/>
            <person name="Deveau A."/>
            <person name="DiFazio S."/>
            <person name="Duplessis S."/>
            <person name="Fraissinet-Tachet L."/>
            <person name="Lucic E."/>
            <person name="Frey-Klett P."/>
            <person name="Fourrey C."/>
            <person name="Feussner I."/>
            <person name="Gay G."/>
            <person name="Grimwood J."/>
            <person name="Hoegger P.J."/>
            <person name="Jain P."/>
            <person name="Kilaru S."/>
            <person name="Labbe J."/>
            <person name="Lin Y.C."/>
            <person name="Legue V."/>
            <person name="Le Tacon F."/>
            <person name="Marmeisse R."/>
            <person name="Melayah D."/>
            <person name="Montanini B."/>
            <person name="Muratet M."/>
            <person name="Nehls U."/>
            <person name="Niculita-Hirzel H."/>
            <person name="Oudot-Le Secq M.P."/>
            <person name="Peter M."/>
            <person name="Quesneville H."/>
            <person name="Rajashekar B."/>
            <person name="Reich M."/>
            <person name="Rouhier N."/>
            <person name="Schmutz J."/>
            <person name="Yin T."/>
            <person name="Chalot M."/>
            <person name="Henrissat B."/>
            <person name="Kuees U."/>
            <person name="Lucas S."/>
            <person name="Van de Peer Y."/>
            <person name="Podila G.K."/>
            <person name="Polle A."/>
            <person name="Pukkila P.J."/>
            <person name="Richardson P.M."/>
            <person name="Rouze P."/>
            <person name="Sanders I.R."/>
            <person name="Stajich J.E."/>
            <person name="Tunlid A."/>
            <person name="Tuskan G."/>
            <person name="Grigoriev I.V."/>
        </authorList>
    </citation>
    <scope>NUCLEOTIDE SEQUENCE [LARGE SCALE GENOMIC DNA]</scope>
    <source>
        <strain evidence="2">S238N-H82 / ATCC MYA-4686</strain>
    </source>
</reference>
<gene>
    <name evidence="1" type="ORF">LACBIDRAFT_321179</name>
</gene>
<sequence length="302" mass="33512">MIAQSFKLGPSQVTATNISGVRLTLSKTSDQHSDVSDIWVKYGGEISMGEARTQHFVSQYLHNTKCTTVRAPRVYIAFTWKRFGFIVSELIYGKQCESSDDVLISDAVKTLISIPSPDSRKPGPVGGGLIGHPFFCHRLADIEYESVEDLEDHVNGILTVTERKPRVNFRDEVATHGLRLCPSDLKYVNFLKDTDGGIVAVDFAGYSFLPPSFFVFALTQGSLAYRISVILDYLMSSTNAKGVASASYALVPFHSNKIGELISFFSKDKELTVLTGQAFRNDCGPNFFSRRTRRTSRVDLEP</sequence>
<proteinExistence type="predicted"/>
<keyword evidence="2" id="KW-1185">Reference proteome</keyword>
<dbReference type="Proteomes" id="UP000001194">
    <property type="component" value="Unassembled WGS sequence"/>
</dbReference>
<dbReference type="STRING" id="486041.B0CP01"/>
<organism evidence="2">
    <name type="scientific">Laccaria bicolor (strain S238N-H82 / ATCC MYA-4686)</name>
    <name type="common">Bicoloured deceiver</name>
    <name type="synonym">Laccaria laccata var. bicolor</name>
    <dbReference type="NCBI Taxonomy" id="486041"/>
    <lineage>
        <taxon>Eukaryota</taxon>
        <taxon>Fungi</taxon>
        <taxon>Dikarya</taxon>
        <taxon>Basidiomycota</taxon>
        <taxon>Agaricomycotina</taxon>
        <taxon>Agaricomycetes</taxon>
        <taxon>Agaricomycetidae</taxon>
        <taxon>Agaricales</taxon>
        <taxon>Agaricineae</taxon>
        <taxon>Hydnangiaceae</taxon>
        <taxon>Laccaria</taxon>
    </lineage>
</organism>
<dbReference type="KEGG" id="lbc:LACBIDRAFT_321179"/>
<evidence type="ECO:0000313" key="1">
    <source>
        <dbReference type="EMBL" id="EDR15387.1"/>
    </source>
</evidence>
<dbReference type="EMBL" id="DS547091">
    <property type="protein sequence ID" value="EDR15387.1"/>
    <property type="molecule type" value="Genomic_DNA"/>
</dbReference>
<accession>B0CP01</accession>
<protein>
    <submittedName>
        <fullName evidence="1">Predicted protein</fullName>
    </submittedName>
</protein>
<dbReference type="OrthoDB" id="3250044at2759"/>
<dbReference type="AlphaFoldDB" id="B0CP01"/>
<dbReference type="RefSeq" id="XP_001873595.1">
    <property type="nucleotide sequence ID" value="XM_001873560.1"/>
</dbReference>
<dbReference type="HOGENOM" id="CLU_057554_1_0_1"/>
<dbReference type="GeneID" id="6069832"/>
<name>B0CP01_LACBS</name>
<dbReference type="InParanoid" id="B0CP01"/>
<evidence type="ECO:0000313" key="2">
    <source>
        <dbReference type="Proteomes" id="UP000001194"/>
    </source>
</evidence>